<protein>
    <submittedName>
        <fullName evidence="3">Uncharacterized protein</fullName>
    </submittedName>
</protein>
<accession>A0A9Q0N1Z8</accession>
<reference evidence="3" key="1">
    <citation type="submission" date="2022-07" db="EMBL/GenBank/DDBJ databases">
        <authorList>
            <person name="Trinca V."/>
            <person name="Uliana J.V.C."/>
            <person name="Torres T.T."/>
            <person name="Ward R.J."/>
            <person name="Monesi N."/>
        </authorList>
    </citation>
    <scope>NUCLEOTIDE SEQUENCE</scope>
    <source>
        <strain evidence="3">HSMRA1968</strain>
        <tissue evidence="3">Whole embryos</tissue>
    </source>
</reference>
<sequence>MMKIVLFTLLIAAVFAAASAAPAPEAKPSLHAPIKMMKIVLFTLLVAAVFAAASAAPAPEAKPSTIKGRTFLEKSISSVLQSNLYTLLSK</sequence>
<keyword evidence="1" id="KW-1133">Transmembrane helix</keyword>
<dbReference type="AlphaFoldDB" id="A0A9Q0N1Z8"/>
<feature type="transmembrane region" description="Helical" evidence="1">
    <location>
        <begin position="36"/>
        <end position="58"/>
    </location>
</feature>
<name>A0A9Q0N1Z8_9DIPT</name>
<feature type="chain" id="PRO_5040399672" evidence="2">
    <location>
        <begin position="21"/>
        <end position="90"/>
    </location>
</feature>
<gene>
    <name evidence="3" type="ORF">Bhyg_06089</name>
</gene>
<organism evidence="3 4">
    <name type="scientific">Pseudolycoriella hygida</name>
    <dbReference type="NCBI Taxonomy" id="35572"/>
    <lineage>
        <taxon>Eukaryota</taxon>
        <taxon>Metazoa</taxon>
        <taxon>Ecdysozoa</taxon>
        <taxon>Arthropoda</taxon>
        <taxon>Hexapoda</taxon>
        <taxon>Insecta</taxon>
        <taxon>Pterygota</taxon>
        <taxon>Neoptera</taxon>
        <taxon>Endopterygota</taxon>
        <taxon>Diptera</taxon>
        <taxon>Nematocera</taxon>
        <taxon>Sciaroidea</taxon>
        <taxon>Sciaridae</taxon>
        <taxon>Pseudolycoriella</taxon>
    </lineage>
</organism>
<keyword evidence="1" id="KW-0472">Membrane</keyword>
<keyword evidence="4" id="KW-1185">Reference proteome</keyword>
<proteinExistence type="predicted"/>
<keyword evidence="2" id="KW-0732">Signal</keyword>
<evidence type="ECO:0000256" key="2">
    <source>
        <dbReference type="SAM" id="SignalP"/>
    </source>
</evidence>
<feature type="non-terminal residue" evidence="3">
    <location>
        <position position="1"/>
    </location>
</feature>
<feature type="signal peptide" evidence="2">
    <location>
        <begin position="1"/>
        <end position="20"/>
    </location>
</feature>
<keyword evidence="1" id="KW-0812">Transmembrane</keyword>
<evidence type="ECO:0000313" key="3">
    <source>
        <dbReference type="EMBL" id="KAJ6641154.1"/>
    </source>
</evidence>
<evidence type="ECO:0000256" key="1">
    <source>
        <dbReference type="SAM" id="Phobius"/>
    </source>
</evidence>
<evidence type="ECO:0000313" key="4">
    <source>
        <dbReference type="Proteomes" id="UP001151699"/>
    </source>
</evidence>
<comment type="caution">
    <text evidence="3">The sequence shown here is derived from an EMBL/GenBank/DDBJ whole genome shotgun (WGS) entry which is preliminary data.</text>
</comment>
<dbReference type="Proteomes" id="UP001151699">
    <property type="component" value="Chromosome B"/>
</dbReference>
<dbReference type="EMBL" id="WJQU01000002">
    <property type="protein sequence ID" value="KAJ6641154.1"/>
    <property type="molecule type" value="Genomic_DNA"/>
</dbReference>